<evidence type="ECO:0000313" key="1">
    <source>
        <dbReference type="EMBL" id="MED6123691.1"/>
    </source>
</evidence>
<proteinExistence type="predicted"/>
<dbReference type="EMBL" id="JASCZI010030574">
    <property type="protein sequence ID" value="MED6123691.1"/>
    <property type="molecule type" value="Genomic_DNA"/>
</dbReference>
<evidence type="ECO:0000313" key="2">
    <source>
        <dbReference type="Proteomes" id="UP001341840"/>
    </source>
</evidence>
<sequence length="50" mass="5445">MRPVSVLASFRRRHSEAAVLAPFIRREDQSAGISATSIRLPPSQLVTAVV</sequence>
<protein>
    <submittedName>
        <fullName evidence="1">Uncharacterized protein</fullName>
    </submittedName>
</protein>
<reference evidence="1 2" key="1">
    <citation type="journal article" date="2023" name="Plants (Basel)">
        <title>Bridging the Gap: Combining Genomics and Transcriptomics Approaches to Understand Stylosanthes scabra, an Orphan Legume from the Brazilian Caatinga.</title>
        <authorList>
            <person name="Ferreira-Neto J.R.C."/>
            <person name="da Silva M.D."/>
            <person name="Binneck E."/>
            <person name="de Melo N.F."/>
            <person name="da Silva R.H."/>
            <person name="de Melo A.L.T.M."/>
            <person name="Pandolfi V."/>
            <person name="Bustamante F.O."/>
            <person name="Brasileiro-Vidal A.C."/>
            <person name="Benko-Iseppon A.M."/>
        </authorList>
    </citation>
    <scope>NUCLEOTIDE SEQUENCE [LARGE SCALE GENOMIC DNA]</scope>
    <source>
        <tissue evidence="1">Leaves</tissue>
    </source>
</reference>
<gene>
    <name evidence="1" type="ORF">PIB30_051566</name>
</gene>
<name>A0ABU6RIP2_9FABA</name>
<accession>A0ABU6RIP2</accession>
<keyword evidence="2" id="KW-1185">Reference proteome</keyword>
<dbReference type="Proteomes" id="UP001341840">
    <property type="component" value="Unassembled WGS sequence"/>
</dbReference>
<comment type="caution">
    <text evidence="1">The sequence shown here is derived from an EMBL/GenBank/DDBJ whole genome shotgun (WGS) entry which is preliminary data.</text>
</comment>
<organism evidence="1 2">
    <name type="scientific">Stylosanthes scabra</name>
    <dbReference type="NCBI Taxonomy" id="79078"/>
    <lineage>
        <taxon>Eukaryota</taxon>
        <taxon>Viridiplantae</taxon>
        <taxon>Streptophyta</taxon>
        <taxon>Embryophyta</taxon>
        <taxon>Tracheophyta</taxon>
        <taxon>Spermatophyta</taxon>
        <taxon>Magnoliopsida</taxon>
        <taxon>eudicotyledons</taxon>
        <taxon>Gunneridae</taxon>
        <taxon>Pentapetalae</taxon>
        <taxon>rosids</taxon>
        <taxon>fabids</taxon>
        <taxon>Fabales</taxon>
        <taxon>Fabaceae</taxon>
        <taxon>Papilionoideae</taxon>
        <taxon>50 kb inversion clade</taxon>
        <taxon>dalbergioids sensu lato</taxon>
        <taxon>Dalbergieae</taxon>
        <taxon>Pterocarpus clade</taxon>
        <taxon>Stylosanthes</taxon>
    </lineage>
</organism>